<evidence type="ECO:0000256" key="7">
    <source>
        <dbReference type="ARBA" id="ARBA00023237"/>
    </source>
</evidence>
<evidence type="ECO:0000313" key="13">
    <source>
        <dbReference type="Proteomes" id="UP000003053"/>
    </source>
</evidence>
<protein>
    <submittedName>
        <fullName evidence="12">Ferric enterobactin receptor</fullName>
    </submittedName>
</protein>
<dbReference type="InterPro" id="IPR037066">
    <property type="entry name" value="Plug_dom_sf"/>
</dbReference>
<evidence type="ECO:0000256" key="8">
    <source>
        <dbReference type="PROSITE-ProRule" id="PRU01360"/>
    </source>
</evidence>
<dbReference type="Pfam" id="PF13715">
    <property type="entry name" value="CarbopepD_reg_2"/>
    <property type="match status" value="1"/>
</dbReference>
<evidence type="ECO:0000256" key="1">
    <source>
        <dbReference type="ARBA" id="ARBA00004571"/>
    </source>
</evidence>
<dbReference type="InterPro" id="IPR036942">
    <property type="entry name" value="Beta-barrel_TonB_sf"/>
</dbReference>
<dbReference type="PANTHER" id="PTHR47234">
    <property type="match status" value="1"/>
</dbReference>
<evidence type="ECO:0000256" key="4">
    <source>
        <dbReference type="ARBA" id="ARBA00022692"/>
    </source>
</evidence>
<dbReference type="InterPro" id="IPR039426">
    <property type="entry name" value="TonB-dep_rcpt-like"/>
</dbReference>
<evidence type="ECO:0000256" key="5">
    <source>
        <dbReference type="ARBA" id="ARBA00023077"/>
    </source>
</evidence>
<evidence type="ECO:0000256" key="9">
    <source>
        <dbReference type="RuleBase" id="RU003357"/>
    </source>
</evidence>
<dbReference type="SUPFAM" id="SSF56935">
    <property type="entry name" value="Porins"/>
    <property type="match status" value="1"/>
</dbReference>
<dbReference type="InterPro" id="IPR008969">
    <property type="entry name" value="CarboxyPept-like_regulatory"/>
</dbReference>
<comment type="subcellular location">
    <subcellularLocation>
        <location evidence="1 8">Cell outer membrane</location>
        <topology evidence="1 8">Multi-pass membrane protein</topology>
    </subcellularLocation>
</comment>
<evidence type="ECO:0000256" key="6">
    <source>
        <dbReference type="ARBA" id="ARBA00023136"/>
    </source>
</evidence>
<keyword evidence="13" id="KW-1185">Reference proteome</keyword>
<dbReference type="Proteomes" id="UP000003053">
    <property type="component" value="Unassembled WGS sequence"/>
</dbReference>
<proteinExistence type="inferred from homology"/>
<dbReference type="SUPFAM" id="SSF49464">
    <property type="entry name" value="Carboxypeptidase regulatory domain-like"/>
    <property type="match status" value="1"/>
</dbReference>
<feature type="domain" description="TonB-dependent receptor plug" evidence="11">
    <location>
        <begin position="119"/>
        <end position="239"/>
    </location>
</feature>
<dbReference type="HOGENOM" id="CLU_010745_1_1_10"/>
<keyword evidence="7 8" id="KW-0998">Cell outer membrane</keyword>
<dbReference type="Gene3D" id="2.40.170.20">
    <property type="entry name" value="TonB-dependent receptor, beta-barrel domain"/>
    <property type="match status" value="1"/>
</dbReference>
<evidence type="ECO:0000259" key="10">
    <source>
        <dbReference type="Pfam" id="PF00593"/>
    </source>
</evidence>
<dbReference type="OrthoDB" id="9805434at2"/>
<feature type="domain" description="TonB-dependent receptor-like beta-barrel" evidence="10">
    <location>
        <begin position="393"/>
        <end position="841"/>
    </location>
</feature>
<evidence type="ECO:0000313" key="12">
    <source>
        <dbReference type="EMBL" id="EAR13407.1"/>
    </source>
</evidence>
<dbReference type="Pfam" id="PF00593">
    <property type="entry name" value="TonB_dep_Rec_b-barrel"/>
    <property type="match status" value="1"/>
</dbReference>
<organism evidence="12 13">
    <name type="scientific">Polaribacter irgensii 23-P</name>
    <dbReference type="NCBI Taxonomy" id="313594"/>
    <lineage>
        <taxon>Bacteria</taxon>
        <taxon>Pseudomonadati</taxon>
        <taxon>Bacteroidota</taxon>
        <taxon>Flavobacteriia</taxon>
        <taxon>Flavobacteriales</taxon>
        <taxon>Flavobacteriaceae</taxon>
    </lineage>
</organism>
<evidence type="ECO:0000256" key="2">
    <source>
        <dbReference type="ARBA" id="ARBA00022448"/>
    </source>
</evidence>
<dbReference type="Gene3D" id="2.170.130.10">
    <property type="entry name" value="TonB-dependent receptor, plug domain"/>
    <property type="match status" value="1"/>
</dbReference>
<dbReference type="Pfam" id="PF07715">
    <property type="entry name" value="Plug"/>
    <property type="match status" value="1"/>
</dbReference>
<keyword evidence="4 8" id="KW-0812">Transmembrane</keyword>
<dbReference type="PROSITE" id="PS52016">
    <property type="entry name" value="TONB_DEPENDENT_REC_3"/>
    <property type="match status" value="1"/>
</dbReference>
<keyword evidence="2 8" id="KW-0813">Transport</keyword>
<evidence type="ECO:0000256" key="3">
    <source>
        <dbReference type="ARBA" id="ARBA00022452"/>
    </source>
</evidence>
<dbReference type="InterPro" id="IPR000531">
    <property type="entry name" value="Beta-barrel_TonB"/>
</dbReference>
<dbReference type="InterPro" id="IPR012910">
    <property type="entry name" value="Plug_dom"/>
</dbReference>
<gene>
    <name evidence="12" type="ORF">PI23P_02897</name>
</gene>
<keyword evidence="12" id="KW-0675">Receptor</keyword>
<sequence>MKQKIHYTFLILPILLLLPLGLIAQTIEGKVTDKSGITLPYMNIVEKGTKNGTTTNNSGEFSIKVKSLPTILVVSSLGFMSKEIKVSSKKYLTVVVEVDNVSLDEIVLVGSRGKPRTAFDSPVPIDNIKISELAQTGKGVLDQQLMFKVPSYNSTQQPVSDAGAHFSPADLRGLFPSRTLVLVNGKRKNASALVYSYVTPGRGEVGVDMKSIPAAALERVEILRDGAAAQYGSDAVAGVINLVMKKSVAPFINTSYSVTSEGDGAQYQLETGFGVDIADKGYANFTFSYFDQERTQRAGKITSVEDEANYWKASDQTTQEFITDNKLEAFLQRNPSAGFQVGIPDMTITNFSYNMGYTLDEETQTEVYSFGALANRTGSAAQFARVPYWVPGFEQIYPGADFFRAEMSPQIKDNTFSLGIKTVYNGWNFDLSTTTGKNRIDYYITNSFNQSYGASSPSDFYNGAHQFSHVVNNLDLFKVYEGADDKAISVAFGVEHRTERFVTEAGELASYEGSGSQSFGGFSPENVADDYRSNIGMYTDISIDLSKAFLIGGALRYENYSDFGSNVSWKLNSRWKTADDKLAIRGSVSSGFRAPSLHQMFYTARTTTLTTDGIQQNGILNNSDPALRALGIPELNPETSQSIGAGVSYRITRKIGFTADVYQVKVDDRIGLSGQVTATDDASSPIDQTLSAANVGAVGFFLNAIDTRTRGVDLVLSYDYINLGSGQLSGSIAANFNKTEVTGFNFPKFIQDNNLQDAVFSREDISRVETWRPQQKIIAAVNYKIEKFSAGVSFMNYGKVTYRHASDASNDATYGGKTLTDINFAYNLTEKLNLSLGVNNLFNIYPDTFADAYSDTGGVPGDRNLDFVGRFKYPWQTTQFGIDGTRVFTKLAFTF</sequence>
<comment type="similarity">
    <text evidence="8 9">Belongs to the TonB-dependent receptor family.</text>
</comment>
<dbReference type="EMBL" id="AAOG01000001">
    <property type="protein sequence ID" value="EAR13407.1"/>
    <property type="molecule type" value="Genomic_DNA"/>
</dbReference>
<keyword evidence="3 8" id="KW-1134">Transmembrane beta strand</keyword>
<dbReference type="GO" id="GO:0009279">
    <property type="term" value="C:cell outer membrane"/>
    <property type="evidence" value="ECO:0007669"/>
    <property type="project" value="UniProtKB-SubCell"/>
</dbReference>
<dbReference type="RefSeq" id="WP_004569205.1">
    <property type="nucleotide sequence ID" value="NZ_CH724148.1"/>
</dbReference>
<name>A4BWR6_9FLAO</name>
<comment type="caution">
    <text evidence="12">The sequence shown here is derived from an EMBL/GenBank/DDBJ whole genome shotgun (WGS) entry which is preliminary data.</text>
</comment>
<dbReference type="eggNOG" id="COG4771">
    <property type="taxonomic scope" value="Bacteria"/>
</dbReference>
<accession>A4BWR6</accession>
<keyword evidence="6 8" id="KW-0472">Membrane</keyword>
<dbReference type="PANTHER" id="PTHR47234:SF3">
    <property type="entry name" value="SECRETIN_TONB SHORT N-TERMINAL DOMAIN-CONTAINING PROTEIN"/>
    <property type="match status" value="1"/>
</dbReference>
<reference evidence="12 13" key="1">
    <citation type="submission" date="2006-02" db="EMBL/GenBank/DDBJ databases">
        <authorList>
            <person name="Murray A."/>
            <person name="Staley J."/>
            <person name="Ferriera S."/>
            <person name="Johnson J."/>
            <person name="Kravitz S."/>
            <person name="Halpern A."/>
            <person name="Remington K."/>
            <person name="Beeson K."/>
            <person name="Tran B."/>
            <person name="Rogers Y.-H."/>
            <person name="Friedman R."/>
            <person name="Venter J.C."/>
        </authorList>
    </citation>
    <scope>NUCLEOTIDE SEQUENCE [LARGE SCALE GENOMIC DNA]</scope>
    <source>
        <strain evidence="12 13">23-P</strain>
    </source>
</reference>
<evidence type="ECO:0000259" key="11">
    <source>
        <dbReference type="Pfam" id="PF07715"/>
    </source>
</evidence>
<dbReference type="AlphaFoldDB" id="A4BWR6"/>
<keyword evidence="5 9" id="KW-0798">TonB box</keyword>
<dbReference type="STRING" id="313594.PI23P_02897"/>